<name>A0A5E7KPB8_PSEFL</name>
<reference evidence="1 2" key="1">
    <citation type="submission" date="2019-09" db="EMBL/GenBank/DDBJ databases">
        <authorList>
            <person name="Chandra G."/>
            <person name="Truman W A."/>
        </authorList>
    </citation>
    <scope>NUCLEOTIDE SEQUENCE [LARGE SCALE GENOMIC DNA]</scope>
    <source>
        <strain evidence="1">PS862</strain>
    </source>
</reference>
<dbReference type="RefSeq" id="WP_224790691.1">
    <property type="nucleotide sequence ID" value="NZ_CABVII010000011.1"/>
</dbReference>
<evidence type="ECO:0000313" key="1">
    <source>
        <dbReference type="EMBL" id="VVP01685.1"/>
    </source>
</evidence>
<proteinExistence type="predicted"/>
<gene>
    <name evidence="1" type="ORF">PS862_02881</name>
</gene>
<evidence type="ECO:0000313" key="2">
    <source>
        <dbReference type="Proteomes" id="UP000385207"/>
    </source>
</evidence>
<sequence>MNAHLNHPKANLNAAEQAITAMIGAQSFAQYESEWREYLGHIEKAWIKVERACVSFQAKFQPWQGKFQSLRKKDMLLRYLKAARDADNHSIQDLASIENGYRAINFANSNGGYIENLTISNGEIIEYSGDPIIVTDVPPRPVALPVKNNGSWYNPPTSHLGNAITTAHPTELAMLGLTFYNGFISDVEKTFFT</sequence>
<protein>
    <submittedName>
        <fullName evidence="1">Uncharacterized protein</fullName>
    </submittedName>
</protein>
<dbReference type="EMBL" id="CABVII010000011">
    <property type="protein sequence ID" value="VVP01685.1"/>
    <property type="molecule type" value="Genomic_DNA"/>
</dbReference>
<dbReference type="Proteomes" id="UP000385207">
    <property type="component" value="Unassembled WGS sequence"/>
</dbReference>
<dbReference type="AlphaFoldDB" id="A0A5E7KPB8"/>
<accession>A0A5E7KPB8</accession>
<organism evidence="1 2">
    <name type="scientific">Pseudomonas fluorescens</name>
    <dbReference type="NCBI Taxonomy" id="294"/>
    <lineage>
        <taxon>Bacteria</taxon>
        <taxon>Pseudomonadati</taxon>
        <taxon>Pseudomonadota</taxon>
        <taxon>Gammaproteobacteria</taxon>
        <taxon>Pseudomonadales</taxon>
        <taxon>Pseudomonadaceae</taxon>
        <taxon>Pseudomonas</taxon>
    </lineage>
</organism>